<dbReference type="GO" id="GO:0005777">
    <property type="term" value="C:peroxisome"/>
    <property type="evidence" value="ECO:0007669"/>
    <property type="project" value="InterPro"/>
</dbReference>
<gene>
    <name evidence="3" type="ORF">DFP72DRAFT_324435</name>
</gene>
<dbReference type="Pfam" id="PF01936">
    <property type="entry name" value="NYN"/>
    <property type="match status" value="1"/>
</dbReference>
<name>A0A8H6IIC7_9AGAR</name>
<dbReference type="OrthoDB" id="3107793at2759"/>
<dbReference type="PANTHER" id="PTHR14379:SF3">
    <property type="entry name" value="MEIOSIS REGULATOR AND MRNA STABILITY FACTOR 1"/>
    <property type="match status" value="1"/>
</dbReference>
<dbReference type="InterPro" id="IPR021139">
    <property type="entry name" value="NYN"/>
</dbReference>
<organism evidence="3 4">
    <name type="scientific">Ephemerocybe angulata</name>
    <dbReference type="NCBI Taxonomy" id="980116"/>
    <lineage>
        <taxon>Eukaryota</taxon>
        <taxon>Fungi</taxon>
        <taxon>Dikarya</taxon>
        <taxon>Basidiomycota</taxon>
        <taxon>Agaricomycotina</taxon>
        <taxon>Agaricomycetes</taxon>
        <taxon>Agaricomycetidae</taxon>
        <taxon>Agaricales</taxon>
        <taxon>Agaricineae</taxon>
        <taxon>Psathyrellaceae</taxon>
        <taxon>Ephemerocybe</taxon>
    </lineage>
</organism>
<feature type="compositionally biased region" description="Pro residues" evidence="1">
    <location>
        <begin position="411"/>
        <end position="424"/>
    </location>
</feature>
<accession>A0A8H6IIC7</accession>
<dbReference type="Proteomes" id="UP000521943">
    <property type="component" value="Unassembled WGS sequence"/>
</dbReference>
<dbReference type="EMBL" id="JACGCI010000003">
    <property type="protein sequence ID" value="KAF6764857.1"/>
    <property type="molecule type" value="Genomic_DNA"/>
</dbReference>
<feature type="compositionally biased region" description="Low complexity" evidence="1">
    <location>
        <begin position="562"/>
        <end position="576"/>
    </location>
</feature>
<evidence type="ECO:0000313" key="4">
    <source>
        <dbReference type="Proteomes" id="UP000521943"/>
    </source>
</evidence>
<protein>
    <recommendedName>
        <fullName evidence="2">NYN domain-containing protein</fullName>
    </recommendedName>
</protein>
<feature type="region of interest" description="Disordered" evidence="1">
    <location>
        <begin position="265"/>
        <end position="344"/>
    </location>
</feature>
<feature type="region of interest" description="Disordered" evidence="1">
    <location>
        <begin position="198"/>
        <end position="253"/>
    </location>
</feature>
<feature type="compositionally biased region" description="Low complexity" evidence="1">
    <location>
        <begin position="425"/>
        <end position="434"/>
    </location>
</feature>
<feature type="region of interest" description="Disordered" evidence="1">
    <location>
        <begin position="388"/>
        <end position="473"/>
    </location>
</feature>
<feature type="region of interest" description="Disordered" evidence="1">
    <location>
        <begin position="90"/>
        <end position="122"/>
    </location>
</feature>
<dbReference type="GO" id="GO:1905762">
    <property type="term" value="F:CCR4-NOT complex binding"/>
    <property type="evidence" value="ECO:0007669"/>
    <property type="project" value="TreeGrafter"/>
</dbReference>
<dbReference type="InterPro" id="IPR024768">
    <property type="entry name" value="Marf1"/>
</dbReference>
<feature type="domain" description="NYN" evidence="2">
    <location>
        <begin position="3"/>
        <end position="80"/>
    </location>
</feature>
<feature type="compositionally biased region" description="Polar residues" evidence="1">
    <location>
        <begin position="265"/>
        <end position="276"/>
    </location>
</feature>
<sequence>MQSSGVSLTDVPGRKDVADRMLIVDMLAYAFERPPSTTTLILITAETAFAYCLSVLRMREYRVALLTPEQMSTSSLIAQVPICFDWAPDVVEEEDPPSPQPQRPKNPSQTSGTPQPRGDSTKEPAIVRCAADPTVNSSKQFCPNPTDKHLSAANTFPLSYSVTIEEEVDIEDYLPRKREAAKSATEDLFHVSPTLAERHTTEAANALPPAVSESDPLPDQTIEQEAQWDKTPVETPSPESPPSSPPSQTDHLGDAKRLEDINAYRYTSSENSYTTDLSDDGNHPEPVRSSSCPPEPPGPAVSIEQPHALEAPPIHSRSPLLPCSSPPLSQAIEQQYPTLEHDSLAEVEVESFPLFQSINPHDAAESPATPELSCFLDPLSVPEAATDADHLGHGATSSALGPTESPAFSPKDPPSVPLPPPPPALSTLTSEPSPQEWISLTGMAQGASAAESEPQTLPSATPPPEPCQPESTSPAAQRFCVLINLMEEYRRSGVKLVNRAQLGIDLPKRKKGLYAQAGFGNVNKSGRHYVEAAIDADVLTWESETHVSLNPAILPKAPSPHPSTSTHPPEPSATASAPVTFVRPAIDPHFDALVAILDNYLRCFGHPSVYISNLQTQLLKRRPDVFSLTGLSSSDDALRLYIDAAIDAKVVVRNTESTVTLHPTMVQPKDSIASGPAPPSPPSMTSALNRHPIVPPHFDVLIVVMKEYRKKGQTSVNRADLGTELPKKKADVYVQAGYGKSSKPLRKYIEAAIEAGVLVRDSDEFVSLHRNILHPPVAPHYRILVAYMKEARGKGQISVWRADLGVELPKRQPNLYAEARLLENFKPFKAYADNAIESGILIRDNADYVSLHPSYW</sequence>
<keyword evidence="4" id="KW-1185">Reference proteome</keyword>
<comment type="caution">
    <text evidence="3">The sequence shown here is derived from an EMBL/GenBank/DDBJ whole genome shotgun (WGS) entry which is preliminary data.</text>
</comment>
<dbReference type="PANTHER" id="PTHR14379">
    <property type="entry name" value="LIMKAIN B LKAP"/>
    <property type="match status" value="1"/>
</dbReference>
<evidence type="ECO:0000256" key="1">
    <source>
        <dbReference type="SAM" id="MobiDB-lite"/>
    </source>
</evidence>
<dbReference type="GO" id="GO:0010468">
    <property type="term" value="P:regulation of gene expression"/>
    <property type="evidence" value="ECO:0007669"/>
    <property type="project" value="InterPro"/>
</dbReference>
<feature type="region of interest" description="Disordered" evidence="1">
    <location>
        <begin position="551"/>
        <end position="576"/>
    </location>
</feature>
<dbReference type="AlphaFoldDB" id="A0A8H6IIC7"/>
<reference evidence="3 4" key="1">
    <citation type="submission" date="2020-07" db="EMBL/GenBank/DDBJ databases">
        <title>Comparative genomics of pyrophilous fungi reveals a link between fire events and developmental genes.</title>
        <authorList>
            <consortium name="DOE Joint Genome Institute"/>
            <person name="Steindorff A.S."/>
            <person name="Carver A."/>
            <person name="Calhoun S."/>
            <person name="Stillman K."/>
            <person name="Liu H."/>
            <person name="Lipzen A."/>
            <person name="Pangilinan J."/>
            <person name="Labutti K."/>
            <person name="Bruns T.D."/>
            <person name="Grigoriev I.V."/>
        </authorList>
    </citation>
    <scope>NUCLEOTIDE SEQUENCE [LARGE SCALE GENOMIC DNA]</scope>
    <source>
        <strain evidence="3 4">CBS 144469</strain>
    </source>
</reference>
<evidence type="ECO:0000259" key="2">
    <source>
        <dbReference type="Pfam" id="PF01936"/>
    </source>
</evidence>
<dbReference type="GO" id="GO:0004540">
    <property type="term" value="F:RNA nuclease activity"/>
    <property type="evidence" value="ECO:0007669"/>
    <property type="project" value="InterPro"/>
</dbReference>
<feature type="compositionally biased region" description="Low complexity" evidence="1">
    <location>
        <begin position="318"/>
        <end position="329"/>
    </location>
</feature>
<proteinExistence type="predicted"/>
<evidence type="ECO:0000313" key="3">
    <source>
        <dbReference type="EMBL" id="KAF6764857.1"/>
    </source>
</evidence>